<dbReference type="AlphaFoldDB" id="A0AAZ3S9A3"/>
<dbReference type="CDD" id="cd22395">
    <property type="entry name" value="KH-I_AKAP1"/>
    <property type="match status" value="1"/>
</dbReference>
<dbReference type="InterPro" id="IPR036612">
    <property type="entry name" value="KH_dom_type_1_sf"/>
</dbReference>
<dbReference type="Pfam" id="PF00567">
    <property type="entry name" value="TUDOR"/>
    <property type="match status" value="1"/>
</dbReference>
<protein>
    <recommendedName>
        <fullName evidence="4">Tudor domain-containing protein</fullName>
    </recommendedName>
</protein>
<dbReference type="InterPro" id="IPR002999">
    <property type="entry name" value="Tudor"/>
</dbReference>
<sequence>MVQRLQSVLTLYLSGVLAFLGLWWYIYRKKEYHLTDKDDSNDETTADQEHLSSPRDVGNCVVENSHSTGMHLDGHAVRERSLVEQELVDITNTAAAEQGIVPLCQSQPEVRVVAADGLIRSLVTAAVKPVYESTESSAQVFLETAAEGGPEQDLELQWEHQPCVPSAMRATSHESTCSLSICDLGSGKSKSVGESAGLNQPPQSETLEDITNSTLNLEPAGEVVRLEPAGEVVRLEPAGEVVRLEPAGEVVRLEPAGEVVRLEPAGEVVRLEPAGEVVRLEPAGEVVRLEPAEEEMVRLEPAEEEMFRLEPVEVVRLEPAEEEVVRLEPAEEEVVRLEPEGDILSAVEEPTFESSLQADTCLASPSHLITSQVSASKQPLGMLRLPQKKESEECKLSRSNTAEINQLVSGLITDVVSAAVNQFLKEKTQLGHSVSPLRSGDLCKAPDHISMDNSEPEHEMPPLFQEDPCSTTGRENINSSPIVQEDVKHDHSSRAEIETEKIEPAEDSAVGDFGSSAGQTEKVSSGKELSTSMSPQPPRGPAEGLGATSMFLTNGWWMANVTGSGVNSMDCVDGYCQHEARDNKHSSPSLPSQLLNTNQAIEKYNQSHSPSVWEIEVPKHFVGRLIGKKGRHVNYLKETSGAKVFITVLPYTQEFQICHIEGSEEQVDCALELIRKKFKDLDVTNCYVQPPVASLPSLSITSWLLLPHRVTVEVTVIQVASGNCVFLQQHKHPTFHALCSLDQNMSLCYSHPGCPPLPAPVVGRHAQPGCPPLPAPVEGRHAQPGCPPLPAPVEGRHAQPGCPPLPAPVEVGVICAAQMPEGAWWRAQVMGHHEETMVELRYVDYGGYDIVQMDTLCQIRSDFVALPFQGSEVILENIAPIPDFSAAAKSALEEMTRGLALLAQVTNCHTSGIPLVQIWRTEGEELVSVNRAMVDNGLCTWVDSP</sequence>
<feature type="compositionally biased region" description="Basic and acidic residues" evidence="2">
    <location>
        <begin position="485"/>
        <end position="504"/>
    </location>
</feature>
<dbReference type="Pfam" id="PF00013">
    <property type="entry name" value="KH_1"/>
    <property type="match status" value="1"/>
</dbReference>
<dbReference type="Proteomes" id="UP000694402">
    <property type="component" value="Unassembled WGS sequence"/>
</dbReference>
<dbReference type="InterPro" id="IPR047367">
    <property type="entry name" value="Tudor_AKAP1"/>
</dbReference>
<evidence type="ECO:0000259" key="4">
    <source>
        <dbReference type="PROSITE" id="PS50304"/>
    </source>
</evidence>
<dbReference type="PANTHER" id="PTHR22948">
    <property type="entry name" value="TUDOR DOMAIN CONTAINING PROTEIN"/>
    <property type="match status" value="1"/>
</dbReference>
<feature type="transmembrane region" description="Helical" evidence="3">
    <location>
        <begin position="7"/>
        <end position="27"/>
    </location>
</feature>
<keyword evidence="3" id="KW-1133">Transmembrane helix</keyword>
<dbReference type="GO" id="GO:0003723">
    <property type="term" value="F:RNA binding"/>
    <property type="evidence" value="ECO:0007669"/>
    <property type="project" value="UniProtKB-UniRule"/>
</dbReference>
<dbReference type="InterPro" id="IPR035437">
    <property type="entry name" value="SNase_OB-fold_sf"/>
</dbReference>
<dbReference type="PROSITE" id="PS50304">
    <property type="entry name" value="TUDOR"/>
    <property type="match status" value="1"/>
</dbReference>
<dbReference type="SMART" id="SM00322">
    <property type="entry name" value="KH"/>
    <property type="match status" value="1"/>
</dbReference>
<dbReference type="GO" id="GO:0034237">
    <property type="term" value="F:protein kinase A regulatory subunit binding"/>
    <property type="evidence" value="ECO:0007669"/>
    <property type="project" value="TreeGrafter"/>
</dbReference>
<feature type="region of interest" description="Disordered" evidence="2">
    <location>
        <begin position="485"/>
        <end position="546"/>
    </location>
</feature>
<dbReference type="GO" id="GO:0005739">
    <property type="term" value="C:mitochondrion"/>
    <property type="evidence" value="ECO:0007669"/>
    <property type="project" value="UniProtKB-ARBA"/>
</dbReference>
<evidence type="ECO:0000313" key="5">
    <source>
        <dbReference type="Ensembl" id="ENSOTSP00005149684.1"/>
    </source>
</evidence>
<evidence type="ECO:0000256" key="2">
    <source>
        <dbReference type="SAM" id="MobiDB-lite"/>
    </source>
</evidence>
<reference evidence="5" key="2">
    <citation type="submission" date="2025-08" db="UniProtKB">
        <authorList>
            <consortium name="Ensembl"/>
        </authorList>
    </citation>
    <scope>IDENTIFICATION</scope>
</reference>
<dbReference type="SMART" id="SM00333">
    <property type="entry name" value="TUDOR"/>
    <property type="match status" value="1"/>
</dbReference>
<keyword evidence="3" id="KW-0812">Transmembrane</keyword>
<dbReference type="SUPFAM" id="SSF63748">
    <property type="entry name" value="Tudor/PWWP/MBT"/>
    <property type="match status" value="1"/>
</dbReference>
<dbReference type="GO" id="GO:0016020">
    <property type="term" value="C:membrane"/>
    <property type="evidence" value="ECO:0007669"/>
    <property type="project" value="TreeGrafter"/>
</dbReference>
<proteinExistence type="predicted"/>
<accession>A0AAZ3S9A3</accession>
<dbReference type="InterPro" id="IPR050621">
    <property type="entry name" value="Tudor_domain_containing"/>
</dbReference>
<name>A0AAZ3S9A3_ONCTS</name>
<dbReference type="Gene3D" id="3.30.1370.10">
    <property type="entry name" value="K Homology domain, type 1"/>
    <property type="match status" value="1"/>
</dbReference>
<dbReference type="GeneTree" id="ENSGT00390000001360"/>
<dbReference type="InterPro" id="IPR004088">
    <property type="entry name" value="KH_dom_type_1"/>
</dbReference>
<gene>
    <name evidence="5" type="primary">LOC112257638</name>
</gene>
<dbReference type="InterPro" id="IPR004087">
    <property type="entry name" value="KH_dom"/>
</dbReference>
<organism evidence="5 6">
    <name type="scientific">Oncorhynchus tshawytscha</name>
    <name type="common">Chinook salmon</name>
    <name type="synonym">Salmo tshawytscha</name>
    <dbReference type="NCBI Taxonomy" id="74940"/>
    <lineage>
        <taxon>Eukaryota</taxon>
        <taxon>Metazoa</taxon>
        <taxon>Chordata</taxon>
        <taxon>Craniata</taxon>
        <taxon>Vertebrata</taxon>
        <taxon>Euteleostomi</taxon>
        <taxon>Actinopterygii</taxon>
        <taxon>Neopterygii</taxon>
        <taxon>Teleostei</taxon>
        <taxon>Protacanthopterygii</taxon>
        <taxon>Salmoniformes</taxon>
        <taxon>Salmonidae</taxon>
        <taxon>Salmoninae</taxon>
        <taxon>Oncorhynchus</taxon>
    </lineage>
</organism>
<dbReference type="Gene3D" id="2.40.50.90">
    <property type="match status" value="1"/>
</dbReference>
<reference evidence="5" key="3">
    <citation type="submission" date="2025-09" db="UniProtKB">
        <authorList>
            <consortium name="Ensembl"/>
        </authorList>
    </citation>
    <scope>IDENTIFICATION</scope>
</reference>
<keyword evidence="1" id="KW-0694">RNA-binding</keyword>
<dbReference type="SUPFAM" id="SSF54791">
    <property type="entry name" value="Eukaryotic type KH-domain (KH-domain type I)"/>
    <property type="match status" value="1"/>
</dbReference>
<evidence type="ECO:0000313" key="6">
    <source>
        <dbReference type="Proteomes" id="UP000694402"/>
    </source>
</evidence>
<feature type="region of interest" description="Disordered" evidence="2">
    <location>
        <begin position="36"/>
        <end position="58"/>
    </location>
</feature>
<feature type="domain" description="Tudor" evidence="4">
    <location>
        <begin position="808"/>
        <end position="866"/>
    </location>
</feature>
<reference evidence="6" key="1">
    <citation type="journal article" date="2018" name="PLoS ONE">
        <title>Chinook salmon (Oncorhynchus tshawytscha) genome and transcriptome.</title>
        <authorList>
            <person name="Christensen K.A."/>
            <person name="Leong J.S."/>
            <person name="Sakhrani D."/>
            <person name="Biagi C.A."/>
            <person name="Minkley D.R."/>
            <person name="Withler R.E."/>
            <person name="Rondeau E.B."/>
            <person name="Koop B.F."/>
            <person name="Devlin R.H."/>
        </authorList>
    </citation>
    <scope>NUCLEOTIDE SEQUENCE [LARGE SCALE GENOMIC DNA]</scope>
</reference>
<feature type="compositionally biased region" description="Polar residues" evidence="2">
    <location>
        <begin position="516"/>
        <end position="534"/>
    </location>
</feature>
<evidence type="ECO:0000256" key="1">
    <source>
        <dbReference type="PROSITE-ProRule" id="PRU00117"/>
    </source>
</evidence>
<dbReference type="InterPro" id="IPR047368">
    <property type="entry name" value="KH-I_AKAP1"/>
</dbReference>
<dbReference type="PROSITE" id="PS50084">
    <property type="entry name" value="KH_TYPE_1"/>
    <property type="match status" value="1"/>
</dbReference>
<keyword evidence="6" id="KW-1185">Reference proteome</keyword>
<keyword evidence="3" id="KW-0472">Membrane</keyword>
<dbReference type="CDD" id="cd20407">
    <property type="entry name" value="Tudor_AKAP1"/>
    <property type="match status" value="1"/>
</dbReference>
<dbReference type="Ensembl" id="ENSOTST00005168284.1">
    <property type="protein sequence ID" value="ENSOTSP00005149684.1"/>
    <property type="gene ID" value="ENSOTSG00005013169.2"/>
</dbReference>
<dbReference type="PANTHER" id="PTHR22948:SF65">
    <property type="entry name" value="A-KINASE ANCHORING PROTEIN 1"/>
    <property type="match status" value="1"/>
</dbReference>
<evidence type="ECO:0000256" key="3">
    <source>
        <dbReference type="SAM" id="Phobius"/>
    </source>
</evidence>